<evidence type="ECO:0000313" key="1">
    <source>
        <dbReference type="EMBL" id="GLX71421.1"/>
    </source>
</evidence>
<dbReference type="Proteomes" id="UP001157114">
    <property type="component" value="Unassembled WGS sequence"/>
</dbReference>
<dbReference type="EMBL" id="BSSQ01000033">
    <property type="protein sequence ID" value="GLX71421.1"/>
    <property type="molecule type" value="Genomic_DNA"/>
</dbReference>
<accession>A0ABQ6GP72</accession>
<comment type="caution">
    <text evidence="1">The sequence shown here is derived from an EMBL/GenBank/DDBJ whole genome shotgun (WGS) entry which is preliminary data.</text>
</comment>
<evidence type="ECO:0000313" key="2">
    <source>
        <dbReference type="Proteomes" id="UP001157114"/>
    </source>
</evidence>
<gene>
    <name evidence="1" type="ORF">MU1_57710</name>
</gene>
<protein>
    <submittedName>
        <fullName evidence="1">Uncharacterized protein</fullName>
    </submittedName>
</protein>
<organism evidence="1 2">
    <name type="scientific">Paenibacillus glycanilyticus</name>
    <dbReference type="NCBI Taxonomy" id="126569"/>
    <lineage>
        <taxon>Bacteria</taxon>
        <taxon>Bacillati</taxon>
        <taxon>Bacillota</taxon>
        <taxon>Bacilli</taxon>
        <taxon>Bacillales</taxon>
        <taxon>Paenibacillaceae</taxon>
        <taxon>Paenibacillus</taxon>
    </lineage>
</organism>
<reference evidence="1 2" key="1">
    <citation type="submission" date="2023-03" db="EMBL/GenBank/DDBJ databases">
        <title>Draft genome sequence of the bacteria which degrade cell wall of Tricholomamatutake.</title>
        <authorList>
            <person name="Konishi Y."/>
            <person name="Fukuta Y."/>
            <person name="Shirasaka N."/>
        </authorList>
    </citation>
    <scope>NUCLEOTIDE SEQUENCE [LARGE SCALE GENOMIC DNA]</scope>
    <source>
        <strain evidence="2">mu1</strain>
    </source>
</reference>
<keyword evidence="2" id="KW-1185">Reference proteome</keyword>
<sequence>MSHLRRERTLPLRNGILKIVIPPKMSLLISAGSAAFTVSVVNNDH</sequence>
<proteinExistence type="predicted"/>
<name>A0ABQ6GP72_9BACL</name>